<organism evidence="2 3">
    <name type="scientific">Pigmentiphaga daeguensis</name>
    <dbReference type="NCBI Taxonomy" id="414049"/>
    <lineage>
        <taxon>Bacteria</taxon>
        <taxon>Pseudomonadati</taxon>
        <taxon>Pseudomonadota</taxon>
        <taxon>Betaproteobacteria</taxon>
        <taxon>Burkholderiales</taxon>
        <taxon>Alcaligenaceae</taxon>
        <taxon>Pigmentiphaga</taxon>
    </lineage>
</organism>
<comment type="caution">
    <text evidence="2">The sequence shown here is derived from an EMBL/GenBank/DDBJ whole genome shotgun (WGS) entry which is preliminary data.</text>
</comment>
<keyword evidence="3" id="KW-1185">Reference proteome</keyword>
<name>A0ABN1CPQ5_9BURK</name>
<evidence type="ECO:0000256" key="1">
    <source>
        <dbReference type="SAM" id="SignalP"/>
    </source>
</evidence>
<evidence type="ECO:0000313" key="3">
    <source>
        <dbReference type="Proteomes" id="UP001501706"/>
    </source>
</evidence>
<feature type="signal peptide" evidence="1">
    <location>
        <begin position="1"/>
        <end position="20"/>
    </location>
</feature>
<protein>
    <submittedName>
        <fullName evidence="2">Uncharacterized protein</fullName>
    </submittedName>
</protein>
<reference evidence="2 3" key="1">
    <citation type="journal article" date="2019" name="Int. J. Syst. Evol. Microbiol.">
        <title>The Global Catalogue of Microorganisms (GCM) 10K type strain sequencing project: providing services to taxonomists for standard genome sequencing and annotation.</title>
        <authorList>
            <consortium name="The Broad Institute Genomics Platform"/>
            <consortium name="The Broad Institute Genome Sequencing Center for Infectious Disease"/>
            <person name="Wu L."/>
            <person name="Ma J."/>
        </authorList>
    </citation>
    <scope>NUCLEOTIDE SEQUENCE [LARGE SCALE GENOMIC DNA]</scope>
    <source>
        <strain evidence="2 3">JCM 14330</strain>
    </source>
</reference>
<dbReference type="Proteomes" id="UP001501706">
    <property type="component" value="Unassembled WGS sequence"/>
</dbReference>
<proteinExistence type="predicted"/>
<feature type="chain" id="PRO_5046104192" evidence="1">
    <location>
        <begin position="21"/>
        <end position="219"/>
    </location>
</feature>
<sequence length="219" mass="23857">MKRIIAAGAGCVLVSWNAGAQPAPPQMRTPWVDSTHITGVAKRVMPDSPVTSPPPDITPGPVSPASIQELLDRMNGVQLYFREIWDGRSGWNELPAVLRVEVRGDGAEIQSHGQWNNYWAPVCVLNPTNTRCVFSPGSLNVNLVMEISSSAITIVGASCSAWTNGSANAWATYTWEQYSASSGKFSNQNRYQQSVNNGYSGYFFQSGSFQSSCYYEMSG</sequence>
<keyword evidence="1" id="KW-0732">Signal</keyword>
<gene>
    <name evidence="2" type="ORF">GCM10009097_46120</name>
</gene>
<accession>A0ABN1CPQ5</accession>
<evidence type="ECO:0000313" key="2">
    <source>
        <dbReference type="EMBL" id="GAA0523358.1"/>
    </source>
</evidence>
<dbReference type="EMBL" id="BAAAEN010000022">
    <property type="protein sequence ID" value="GAA0523358.1"/>
    <property type="molecule type" value="Genomic_DNA"/>
</dbReference>
<dbReference type="RefSeq" id="WP_343928276.1">
    <property type="nucleotide sequence ID" value="NZ_BAAAEN010000022.1"/>
</dbReference>